<proteinExistence type="predicted"/>
<sequence>MTAFFMGYTMSILLLLFAPGLFAIYWFIRLQICLSRVRYLVDTYGMDRKKLRKLSCKEIKTLRNSIDALRHTDDAFSLENLVRPYRT</sequence>
<dbReference type="KEGG" id="pard:DN92_01980"/>
<feature type="transmembrane region" description="Helical" evidence="1">
    <location>
        <begin position="6"/>
        <end position="28"/>
    </location>
</feature>
<accession>A0A6M9PD63</accession>
<keyword evidence="3" id="KW-1185">Reference proteome</keyword>
<evidence type="ECO:0000313" key="2">
    <source>
        <dbReference type="EMBL" id="QKM59904.1"/>
    </source>
</evidence>
<evidence type="ECO:0000313" key="3">
    <source>
        <dbReference type="Proteomes" id="UP000501090"/>
    </source>
</evidence>
<keyword evidence="1" id="KW-1133">Transmembrane helix</keyword>
<protein>
    <submittedName>
        <fullName evidence="2">Uncharacterized protein</fullName>
    </submittedName>
</protein>
<dbReference type="AlphaFoldDB" id="A0A6M9PD63"/>
<dbReference type="Proteomes" id="UP000501090">
    <property type="component" value="Chromosome"/>
</dbReference>
<name>A0A6M9PD63_9BURK</name>
<keyword evidence="1" id="KW-0472">Membrane</keyword>
<reference evidence="2 3" key="1">
    <citation type="submission" date="2018-04" db="EMBL/GenBank/DDBJ databases">
        <title>Polynucleobacter sp. UK-Long2-W17 genome.</title>
        <authorList>
            <person name="Hahn M.W."/>
        </authorList>
    </citation>
    <scope>NUCLEOTIDE SEQUENCE [LARGE SCALE GENOMIC DNA]</scope>
    <source>
        <strain evidence="2 3">UK-Long2-W17</strain>
    </source>
</reference>
<organism evidence="2 3">
    <name type="scientific">Polynucleobacter arcticus</name>
    <dbReference type="NCBI Taxonomy" id="1743165"/>
    <lineage>
        <taxon>Bacteria</taxon>
        <taxon>Pseudomonadati</taxon>
        <taxon>Pseudomonadota</taxon>
        <taxon>Betaproteobacteria</taxon>
        <taxon>Burkholderiales</taxon>
        <taxon>Burkholderiaceae</taxon>
        <taxon>Polynucleobacter</taxon>
    </lineage>
</organism>
<dbReference type="RefSeq" id="WP_173959674.1">
    <property type="nucleotide sequence ID" value="NZ_CBCSCC010000013.1"/>
</dbReference>
<gene>
    <name evidence="2" type="ORF">DN92_01980</name>
</gene>
<keyword evidence="1" id="KW-0812">Transmembrane</keyword>
<evidence type="ECO:0000256" key="1">
    <source>
        <dbReference type="SAM" id="Phobius"/>
    </source>
</evidence>
<dbReference type="EMBL" id="CP028940">
    <property type="protein sequence ID" value="QKM59904.1"/>
    <property type="molecule type" value="Genomic_DNA"/>
</dbReference>